<protein>
    <submittedName>
        <fullName evidence="1">DUF1177 domain-containing protein</fullName>
    </submittedName>
</protein>
<accession>A0ABT7DPL4</accession>
<dbReference type="EMBL" id="JASJEU010000022">
    <property type="protein sequence ID" value="MDJ1651486.1"/>
    <property type="molecule type" value="Genomic_DNA"/>
</dbReference>
<dbReference type="RefSeq" id="WP_283832829.1">
    <property type="nucleotide sequence ID" value="NZ_JASJEU010000022.1"/>
</dbReference>
<dbReference type="InterPro" id="IPR009561">
    <property type="entry name" value="DUF1177"/>
</dbReference>
<gene>
    <name evidence="1" type="ORF">QNJ86_11800</name>
</gene>
<proteinExistence type="predicted"/>
<reference evidence="1 2" key="1">
    <citation type="submission" date="2023-05" db="EMBL/GenBank/DDBJ databases">
        <title>Gordonibacter KGMB12511T sp. nov., isolated from faeces of healthy Korean.</title>
        <authorList>
            <person name="Kim H.S."/>
            <person name="Kim J.-S."/>
            <person name="Suh M.K."/>
            <person name="Eom M.K."/>
            <person name="Do H.E."/>
            <person name="Lee J.-S."/>
        </authorList>
    </citation>
    <scope>NUCLEOTIDE SEQUENCE [LARGE SCALE GENOMIC DNA]</scope>
    <source>
        <strain evidence="1 2">KGMB12511</strain>
    </source>
</reference>
<keyword evidence="2" id="KW-1185">Reference proteome</keyword>
<dbReference type="Pfam" id="PF06675">
    <property type="entry name" value="DUF1177"/>
    <property type="match status" value="1"/>
</dbReference>
<name>A0ABT7DPL4_9ACTN</name>
<dbReference type="Proteomes" id="UP001232750">
    <property type="component" value="Unassembled WGS sequence"/>
</dbReference>
<evidence type="ECO:0000313" key="2">
    <source>
        <dbReference type="Proteomes" id="UP001232750"/>
    </source>
</evidence>
<sequence length="326" mass="34268">MILKQLIELYDLLDSPAASGAGVVKYLRSIDPACDAETYVLEGPKGSTDMVRVRIPGSRGSAAGGDAPTIGLLGRLGGLGARPERIGFVSDGDGALCALACAAKLVSMRARGDVLPGDVVVSTHVCPHAPTFPHEPVAFMGSPVATADVNREEVGGDAAHGPWALDAVLVVDTTKGNRIMNERGFMISPTVKEGCILRVSEDLVSLMEITTGRRARTYPLSMADITPYGNGLYHLNSILQPCTATDAPVVGVAITTETAVPGCATGATHLSDVEEAGAFMIEVAKAFGERKCAFYDADEFERFTTRYGSMKHLQTMGTLPAEDPEA</sequence>
<comment type="caution">
    <text evidence="1">The sequence shown here is derived from an EMBL/GenBank/DDBJ whole genome shotgun (WGS) entry which is preliminary data.</text>
</comment>
<evidence type="ECO:0000313" key="1">
    <source>
        <dbReference type="EMBL" id="MDJ1651486.1"/>
    </source>
</evidence>
<organism evidence="1 2">
    <name type="scientific">Gordonibacter faecis</name>
    <dbReference type="NCBI Taxonomy" id="3047475"/>
    <lineage>
        <taxon>Bacteria</taxon>
        <taxon>Bacillati</taxon>
        <taxon>Actinomycetota</taxon>
        <taxon>Coriobacteriia</taxon>
        <taxon>Eggerthellales</taxon>
        <taxon>Eggerthellaceae</taxon>
        <taxon>Gordonibacter</taxon>
    </lineage>
</organism>